<proteinExistence type="predicted"/>
<gene>
    <name evidence="2" type="ORF">RC54_19055</name>
</gene>
<sequence length="108" mass="11814">MPSPSEKILKLSPGLRSLASKRNSESADARDSPTNATDAEVEQIASLFCRVVRTARVTCTATSDKLALVTLAAKWMRTKYLSAFMPVPSCFLNDGAKHMTARQSRKPQ</sequence>
<name>A0AAD0UC78_9BURK</name>
<accession>A0AAD0UC78</accession>
<evidence type="ECO:0000313" key="3">
    <source>
        <dbReference type="Proteomes" id="UP000269199"/>
    </source>
</evidence>
<evidence type="ECO:0000256" key="1">
    <source>
        <dbReference type="SAM" id="MobiDB-lite"/>
    </source>
</evidence>
<feature type="compositionally biased region" description="Basic and acidic residues" evidence="1">
    <location>
        <begin position="22"/>
        <end position="31"/>
    </location>
</feature>
<dbReference type="Proteomes" id="UP000269199">
    <property type="component" value="Chromosome"/>
</dbReference>
<dbReference type="AlphaFoldDB" id="A0AAD0UC78"/>
<feature type="region of interest" description="Disordered" evidence="1">
    <location>
        <begin position="1"/>
        <end position="37"/>
    </location>
</feature>
<dbReference type="EMBL" id="CP024996">
    <property type="protein sequence ID" value="AYR25782.1"/>
    <property type="molecule type" value="Genomic_DNA"/>
</dbReference>
<reference evidence="2 3" key="1">
    <citation type="submission" date="2017-11" db="EMBL/GenBank/DDBJ databases">
        <title>Complete genome sequence of Herbaspirillum rubrisubalbicans DSM 11543.</title>
        <authorList>
            <person name="Chen M."/>
            <person name="An Q."/>
        </authorList>
    </citation>
    <scope>NUCLEOTIDE SEQUENCE [LARGE SCALE GENOMIC DNA]</scope>
    <source>
        <strain evidence="2 3">DSM 11543</strain>
    </source>
</reference>
<organism evidence="2 3">
    <name type="scientific">Herbaspirillum rubrisubalbicans</name>
    <dbReference type="NCBI Taxonomy" id="80842"/>
    <lineage>
        <taxon>Bacteria</taxon>
        <taxon>Pseudomonadati</taxon>
        <taxon>Pseudomonadota</taxon>
        <taxon>Betaproteobacteria</taxon>
        <taxon>Burkholderiales</taxon>
        <taxon>Oxalobacteraceae</taxon>
        <taxon>Herbaspirillum</taxon>
    </lineage>
</organism>
<protein>
    <submittedName>
        <fullName evidence="2">Uncharacterized protein</fullName>
    </submittedName>
</protein>
<evidence type="ECO:0000313" key="2">
    <source>
        <dbReference type="EMBL" id="AYR25782.1"/>
    </source>
</evidence>